<gene>
    <name evidence="3" type="ORF">E0W60_30970</name>
</gene>
<organism evidence="3 4">
    <name type="scientific">Cupriavidus oxalaticus</name>
    <dbReference type="NCBI Taxonomy" id="96344"/>
    <lineage>
        <taxon>Bacteria</taxon>
        <taxon>Pseudomonadati</taxon>
        <taxon>Pseudomonadota</taxon>
        <taxon>Betaproteobacteria</taxon>
        <taxon>Burkholderiales</taxon>
        <taxon>Burkholderiaceae</taxon>
        <taxon>Cupriavidus</taxon>
    </lineage>
</organism>
<dbReference type="AlphaFoldDB" id="A0A4V1BZI7"/>
<accession>A0A4V1BZI7</accession>
<proteinExistence type="predicted"/>
<feature type="domain" description="PASTA" evidence="2">
    <location>
        <begin position="66"/>
        <end position="134"/>
    </location>
</feature>
<dbReference type="Gene3D" id="3.30.10.20">
    <property type="match status" value="1"/>
</dbReference>
<dbReference type="CDD" id="cd06577">
    <property type="entry name" value="PASTA_pknB"/>
    <property type="match status" value="1"/>
</dbReference>
<dbReference type="KEGG" id="cox:E0W60_30970"/>
<dbReference type="InterPro" id="IPR005543">
    <property type="entry name" value="PASTA_dom"/>
</dbReference>
<dbReference type="Pfam" id="PF03793">
    <property type="entry name" value="PASTA"/>
    <property type="match status" value="1"/>
</dbReference>
<sequence>MANEFSFAMSLPINMLIAEREGLPRSDAIRIGALASLTVRSMPISLVVTQLLARRELPQEPAPVPTPQKLLEIPAVPRNKEKNSAVLMLLDAGFTVGTALEKNENCEEGEVIRYEPESGQKVPKGTKVTVILSCAHREQTESPPLGAGSAEPVDFHGPLAADKADKKMT</sequence>
<name>A0A4V1BZI7_9BURK</name>
<evidence type="ECO:0000256" key="1">
    <source>
        <dbReference type="SAM" id="MobiDB-lite"/>
    </source>
</evidence>
<evidence type="ECO:0000259" key="2">
    <source>
        <dbReference type="PROSITE" id="PS51178"/>
    </source>
</evidence>
<keyword evidence="3" id="KW-0614">Plasmid</keyword>
<feature type="region of interest" description="Disordered" evidence="1">
    <location>
        <begin position="138"/>
        <end position="169"/>
    </location>
</feature>
<reference evidence="3 4" key="1">
    <citation type="submission" date="2019-03" db="EMBL/GenBank/DDBJ databases">
        <title>Efficiently degradation of phenoxyalkanoic acid herbicides by Cupriavidus oxalaticus strain X32.</title>
        <authorList>
            <person name="Sheng X."/>
        </authorList>
    </citation>
    <scope>NUCLEOTIDE SEQUENCE [LARGE SCALE GENOMIC DNA]</scope>
    <source>
        <strain evidence="3 4">X32</strain>
        <plasmid evidence="3 4">unnamed1</plasmid>
    </source>
</reference>
<dbReference type="Proteomes" id="UP000295294">
    <property type="component" value="Plasmid unnamed1"/>
</dbReference>
<dbReference type="EMBL" id="CP038636">
    <property type="protein sequence ID" value="QBY55462.1"/>
    <property type="molecule type" value="Genomic_DNA"/>
</dbReference>
<dbReference type="PROSITE" id="PS51178">
    <property type="entry name" value="PASTA"/>
    <property type="match status" value="1"/>
</dbReference>
<evidence type="ECO:0000313" key="3">
    <source>
        <dbReference type="EMBL" id="QBY55462.1"/>
    </source>
</evidence>
<dbReference type="RefSeq" id="WP_135706704.1">
    <property type="nucleotide sequence ID" value="NZ_CP038636.1"/>
</dbReference>
<evidence type="ECO:0000313" key="4">
    <source>
        <dbReference type="Proteomes" id="UP000295294"/>
    </source>
</evidence>
<protein>
    <submittedName>
        <fullName evidence="3">PASTA domain-containing protein</fullName>
    </submittedName>
</protein>
<geneLocation type="plasmid" evidence="3">
    <name>unnamed1</name>
</geneLocation>